<dbReference type="PANTHER" id="PTHR24421:SF63">
    <property type="entry name" value="SENSOR HISTIDINE KINASE DESK"/>
    <property type="match status" value="1"/>
</dbReference>
<dbReference type="InterPro" id="IPR050482">
    <property type="entry name" value="Sensor_HK_TwoCompSys"/>
</dbReference>
<keyword evidence="7" id="KW-1185">Reference proteome</keyword>
<evidence type="ECO:0000256" key="4">
    <source>
        <dbReference type="SAM" id="Phobius"/>
    </source>
</evidence>
<proteinExistence type="predicted"/>
<keyword evidence="4" id="KW-0472">Membrane</keyword>
<dbReference type="SUPFAM" id="SSF55874">
    <property type="entry name" value="ATPase domain of HSP90 chaperone/DNA topoisomerase II/histidine kinase"/>
    <property type="match status" value="1"/>
</dbReference>
<dbReference type="PANTHER" id="PTHR24421">
    <property type="entry name" value="NITRATE/NITRITE SENSOR PROTEIN NARX-RELATED"/>
    <property type="match status" value="1"/>
</dbReference>
<evidence type="ECO:0000313" key="7">
    <source>
        <dbReference type="Proteomes" id="UP001056535"/>
    </source>
</evidence>
<dbReference type="Gene3D" id="3.30.565.10">
    <property type="entry name" value="Histidine kinase-like ATPase, C-terminal domain"/>
    <property type="match status" value="1"/>
</dbReference>
<dbReference type="Proteomes" id="UP001056535">
    <property type="component" value="Chromosome"/>
</dbReference>
<keyword evidence="3" id="KW-0902">Two-component regulatory system</keyword>
<keyword evidence="4" id="KW-0812">Transmembrane</keyword>
<feature type="transmembrane region" description="Helical" evidence="4">
    <location>
        <begin position="129"/>
        <end position="150"/>
    </location>
</feature>
<evidence type="ECO:0000313" key="6">
    <source>
        <dbReference type="EMBL" id="USQ76368.1"/>
    </source>
</evidence>
<feature type="transmembrane region" description="Helical" evidence="4">
    <location>
        <begin position="65"/>
        <end position="93"/>
    </location>
</feature>
<protein>
    <submittedName>
        <fullName evidence="6">Sensor histidine kinase</fullName>
    </submittedName>
</protein>
<dbReference type="InterPro" id="IPR003594">
    <property type="entry name" value="HATPase_dom"/>
</dbReference>
<dbReference type="Gene3D" id="1.20.5.1930">
    <property type="match status" value="1"/>
</dbReference>
<dbReference type="SMART" id="SM00387">
    <property type="entry name" value="HATPase_c"/>
    <property type="match status" value="1"/>
</dbReference>
<dbReference type="Pfam" id="PF07730">
    <property type="entry name" value="HisKA_3"/>
    <property type="match status" value="1"/>
</dbReference>
<evidence type="ECO:0000259" key="5">
    <source>
        <dbReference type="SMART" id="SM00387"/>
    </source>
</evidence>
<dbReference type="EMBL" id="CP099490">
    <property type="protein sequence ID" value="USQ76368.1"/>
    <property type="molecule type" value="Genomic_DNA"/>
</dbReference>
<evidence type="ECO:0000256" key="2">
    <source>
        <dbReference type="ARBA" id="ARBA00022777"/>
    </source>
</evidence>
<evidence type="ECO:0000256" key="1">
    <source>
        <dbReference type="ARBA" id="ARBA00022679"/>
    </source>
</evidence>
<dbReference type="CDD" id="cd16917">
    <property type="entry name" value="HATPase_UhpB-NarQ-NarX-like"/>
    <property type="match status" value="1"/>
</dbReference>
<reference evidence="6" key="1">
    <citation type="submission" date="2022-06" db="EMBL/GenBank/DDBJ databases">
        <title>Ornithinimicrobium JY.X270.</title>
        <authorList>
            <person name="Huang Y."/>
        </authorList>
    </citation>
    <scope>NUCLEOTIDE SEQUENCE</scope>
    <source>
        <strain evidence="6">JY.X270</strain>
    </source>
</reference>
<feature type="transmembrane region" description="Helical" evidence="4">
    <location>
        <begin position="105"/>
        <end position="122"/>
    </location>
</feature>
<name>A0ABY4YJ58_9MICO</name>
<sequence length="379" mass="39982">MSQSPQHPANFTRYVWLVYLGALFFPPAFDPTADALDWLVAAALIAGFLPIYAATFRTRNDRQTLILIASLAVLALAGSLVNSGASVFVIYAAAAAGGLYPTRRAVAVLTALVGVVAVMILISPDPTSWRLGTFVSALVFTMVVGATSIFDAERGRASKRLLRADEEIERLATIAERERIARDLHDLLGHTLSVVVLKSELAARLVRADPEQAAAEITDIERIGRKALGEVRAAVAGYRARGLGAELDGACVALRAAGLDVEVHADPTDLRPEQESALAMALREAVTNVVRHARAERAAISITTAGSQVRLRVTDDGRGPSGQTGFGITGMHERIAALGGLVEVGGAKGLDDHGTVVEVTLPVAQPGGHRVRARTVGGR</sequence>
<keyword evidence="4" id="KW-1133">Transmembrane helix</keyword>
<dbReference type="RefSeq" id="WP_252621063.1">
    <property type="nucleotide sequence ID" value="NZ_CP099490.1"/>
</dbReference>
<accession>A0ABY4YJ58</accession>
<dbReference type="InterPro" id="IPR036890">
    <property type="entry name" value="HATPase_C_sf"/>
</dbReference>
<evidence type="ECO:0000256" key="3">
    <source>
        <dbReference type="ARBA" id="ARBA00023012"/>
    </source>
</evidence>
<keyword evidence="2 6" id="KW-0418">Kinase</keyword>
<keyword evidence="1" id="KW-0808">Transferase</keyword>
<feature type="transmembrane region" description="Helical" evidence="4">
    <location>
        <begin position="35"/>
        <end position="53"/>
    </location>
</feature>
<feature type="domain" description="Histidine kinase/HSP90-like ATPase" evidence="5">
    <location>
        <begin position="273"/>
        <end position="365"/>
    </location>
</feature>
<gene>
    <name evidence="6" type="ORF">NF557_00090</name>
</gene>
<dbReference type="InterPro" id="IPR011712">
    <property type="entry name" value="Sig_transdc_His_kin_sub3_dim/P"/>
</dbReference>
<dbReference type="Pfam" id="PF02518">
    <property type="entry name" value="HATPase_c"/>
    <property type="match status" value="1"/>
</dbReference>
<dbReference type="GO" id="GO:0016301">
    <property type="term" value="F:kinase activity"/>
    <property type="evidence" value="ECO:0007669"/>
    <property type="project" value="UniProtKB-KW"/>
</dbReference>
<feature type="transmembrane region" description="Helical" evidence="4">
    <location>
        <begin position="12"/>
        <end position="29"/>
    </location>
</feature>
<organism evidence="6 7">
    <name type="scientific">Ornithinimicrobium cryptoxanthini</name>
    <dbReference type="NCBI Taxonomy" id="2934161"/>
    <lineage>
        <taxon>Bacteria</taxon>
        <taxon>Bacillati</taxon>
        <taxon>Actinomycetota</taxon>
        <taxon>Actinomycetes</taxon>
        <taxon>Micrococcales</taxon>
        <taxon>Ornithinimicrobiaceae</taxon>
        <taxon>Ornithinimicrobium</taxon>
    </lineage>
</organism>